<reference evidence="2 3" key="1">
    <citation type="journal article" date="2022" name="Nat. Plants">
        <title>Genomes of leafy and leafless Platanthera orchids illuminate the evolution of mycoheterotrophy.</title>
        <authorList>
            <person name="Li M.H."/>
            <person name="Liu K.W."/>
            <person name="Li Z."/>
            <person name="Lu H.C."/>
            <person name="Ye Q.L."/>
            <person name="Zhang D."/>
            <person name="Wang J.Y."/>
            <person name="Li Y.F."/>
            <person name="Zhong Z.M."/>
            <person name="Liu X."/>
            <person name="Yu X."/>
            <person name="Liu D.K."/>
            <person name="Tu X.D."/>
            <person name="Liu B."/>
            <person name="Hao Y."/>
            <person name="Liao X.Y."/>
            <person name="Jiang Y.T."/>
            <person name="Sun W.H."/>
            <person name="Chen J."/>
            <person name="Chen Y.Q."/>
            <person name="Ai Y."/>
            <person name="Zhai J.W."/>
            <person name="Wu S.S."/>
            <person name="Zhou Z."/>
            <person name="Hsiao Y.Y."/>
            <person name="Wu W.L."/>
            <person name="Chen Y.Y."/>
            <person name="Lin Y.F."/>
            <person name="Hsu J.L."/>
            <person name="Li C.Y."/>
            <person name="Wang Z.W."/>
            <person name="Zhao X."/>
            <person name="Zhong W.Y."/>
            <person name="Ma X.K."/>
            <person name="Ma L."/>
            <person name="Huang J."/>
            <person name="Chen G.Z."/>
            <person name="Huang M.Z."/>
            <person name="Huang L."/>
            <person name="Peng D.H."/>
            <person name="Luo Y.B."/>
            <person name="Zou S.Q."/>
            <person name="Chen S.P."/>
            <person name="Lan S."/>
            <person name="Tsai W.C."/>
            <person name="Van de Peer Y."/>
            <person name="Liu Z.J."/>
        </authorList>
    </citation>
    <scope>NUCLEOTIDE SEQUENCE [LARGE SCALE GENOMIC DNA]</scope>
    <source>
        <strain evidence="2">Lor287</strain>
    </source>
</reference>
<comment type="caution">
    <text evidence="2">The sequence shown here is derived from an EMBL/GenBank/DDBJ whole genome shotgun (WGS) entry which is preliminary data.</text>
</comment>
<name>A0AAP0FU40_9ASPA</name>
<evidence type="ECO:0000313" key="3">
    <source>
        <dbReference type="Proteomes" id="UP001418222"/>
    </source>
</evidence>
<dbReference type="EMBL" id="JBBWWQ010000020">
    <property type="protein sequence ID" value="KAK8915929.1"/>
    <property type="molecule type" value="Genomic_DNA"/>
</dbReference>
<dbReference type="AlphaFoldDB" id="A0AAP0FU40"/>
<evidence type="ECO:0000256" key="1">
    <source>
        <dbReference type="SAM" id="MobiDB-lite"/>
    </source>
</evidence>
<sequence>MTNLLLLPNKKTKGRKGRCVKISSKRKEQDWFDNSAGNQGAGGPDKGAAGGPDKGAAAGPDQGYGTSMDVSDTAWSIIPIFPPSIPPSSKNAGWPQLHPIDIWAFLIDNLDCNAQKSCRAWSWRGLCA</sequence>
<feature type="compositionally biased region" description="Basic residues" evidence="1">
    <location>
        <begin position="10"/>
        <end position="19"/>
    </location>
</feature>
<feature type="compositionally biased region" description="Low complexity" evidence="1">
    <location>
        <begin position="54"/>
        <end position="63"/>
    </location>
</feature>
<protein>
    <submittedName>
        <fullName evidence="2">Uncharacterized protein</fullName>
    </submittedName>
</protein>
<evidence type="ECO:0000313" key="2">
    <source>
        <dbReference type="EMBL" id="KAK8915929.1"/>
    </source>
</evidence>
<feature type="compositionally biased region" description="Gly residues" evidence="1">
    <location>
        <begin position="39"/>
        <end position="53"/>
    </location>
</feature>
<gene>
    <name evidence="2" type="ORF">KSP39_PZI022782</name>
</gene>
<keyword evidence="3" id="KW-1185">Reference proteome</keyword>
<accession>A0AAP0FU40</accession>
<feature type="region of interest" description="Disordered" evidence="1">
    <location>
        <begin position="1"/>
        <end position="68"/>
    </location>
</feature>
<dbReference type="Proteomes" id="UP001418222">
    <property type="component" value="Unassembled WGS sequence"/>
</dbReference>
<organism evidence="2 3">
    <name type="scientific">Platanthera zijinensis</name>
    <dbReference type="NCBI Taxonomy" id="2320716"/>
    <lineage>
        <taxon>Eukaryota</taxon>
        <taxon>Viridiplantae</taxon>
        <taxon>Streptophyta</taxon>
        <taxon>Embryophyta</taxon>
        <taxon>Tracheophyta</taxon>
        <taxon>Spermatophyta</taxon>
        <taxon>Magnoliopsida</taxon>
        <taxon>Liliopsida</taxon>
        <taxon>Asparagales</taxon>
        <taxon>Orchidaceae</taxon>
        <taxon>Orchidoideae</taxon>
        <taxon>Orchideae</taxon>
        <taxon>Orchidinae</taxon>
        <taxon>Platanthera</taxon>
    </lineage>
</organism>
<proteinExistence type="predicted"/>